<dbReference type="OrthoDB" id="2193581at2"/>
<protein>
    <submittedName>
        <fullName evidence="2">Uncharacterized protein</fullName>
    </submittedName>
</protein>
<proteinExistence type="predicted"/>
<organism evidence="2 3">
    <name type="scientific">Enterococcus aquimarinus</name>
    <dbReference type="NCBI Taxonomy" id="328396"/>
    <lineage>
        <taxon>Bacteria</taxon>
        <taxon>Bacillati</taxon>
        <taxon>Bacillota</taxon>
        <taxon>Bacilli</taxon>
        <taxon>Lactobacillales</taxon>
        <taxon>Enterococcaceae</taxon>
        <taxon>Enterococcus</taxon>
    </lineage>
</organism>
<evidence type="ECO:0000313" key="1">
    <source>
        <dbReference type="EMBL" id="MCC9274315.1"/>
    </source>
</evidence>
<reference evidence="1" key="2">
    <citation type="journal article" date="2021" name="PeerJ">
        <title>Extensive microbial diversity within the chicken gut microbiome revealed by metagenomics and culture.</title>
        <authorList>
            <person name="Gilroy R."/>
            <person name="Ravi A."/>
            <person name="Getino M."/>
            <person name="Pursley I."/>
            <person name="Horton D.L."/>
            <person name="Alikhan N.F."/>
            <person name="Baker D."/>
            <person name="Gharbi K."/>
            <person name="Hall N."/>
            <person name="Watson M."/>
            <person name="Adriaenssens E.M."/>
            <person name="Foster-Nyarko E."/>
            <person name="Jarju S."/>
            <person name="Secka A."/>
            <person name="Antonio M."/>
            <person name="Oren A."/>
            <person name="Chaudhuri R.R."/>
            <person name="La Ragione R."/>
            <person name="Hildebrand F."/>
            <person name="Pallen M.J."/>
        </authorList>
    </citation>
    <scope>NUCLEOTIDE SEQUENCE</scope>
    <source>
        <strain evidence="1">150</strain>
    </source>
</reference>
<dbReference type="AlphaFoldDB" id="A0A1L8QVK7"/>
<reference evidence="1" key="3">
    <citation type="submission" date="2021-11" db="EMBL/GenBank/DDBJ databases">
        <authorList>
            <person name="Gilroy R."/>
        </authorList>
    </citation>
    <scope>NUCLEOTIDE SEQUENCE</scope>
    <source>
        <strain evidence="1">150</strain>
    </source>
</reference>
<gene>
    <name evidence="1" type="ORF">K8V42_08520</name>
    <name evidence="2" type="ORF">RU93_GL001538</name>
</gene>
<sequence length="250" mass="29643">MYQTHDSKSPRPYKKKYFHPLPSFLPYFESDGFNQMNIHHLLKTYSPAPILYRDCDILGLIPLESDNYRHTFILYQNNFAYVNRPPYHIISQLLKEEIEMDFETYRKAFQQLSKSKTTVIPFATGKYSLIPLGPVRSKMTIWINPGQLVRMEPQKMKTLLYMTNHFTIKSDRLTRSLATRLSRGMFFQAVLKRELDEHSRYSHMHLLDYLDLPSTTVTREIIGDSRFKDIPFNKGDFHKSYEKLSIKKDD</sequence>
<dbReference type="Proteomes" id="UP000813384">
    <property type="component" value="Unassembled WGS sequence"/>
</dbReference>
<accession>A0A1L8QVK7</accession>
<dbReference type="RefSeq" id="WP_071874278.1">
    <property type="nucleotide sequence ID" value="NZ_JBHSHF010000014.1"/>
</dbReference>
<dbReference type="EMBL" id="JAJJVO010000125">
    <property type="protein sequence ID" value="MCC9274315.1"/>
    <property type="molecule type" value="Genomic_DNA"/>
</dbReference>
<dbReference type="EMBL" id="JXKD01000003">
    <property type="protein sequence ID" value="OJG11543.1"/>
    <property type="molecule type" value="Genomic_DNA"/>
</dbReference>
<keyword evidence="3" id="KW-1185">Reference proteome</keyword>
<dbReference type="Proteomes" id="UP000182149">
    <property type="component" value="Unassembled WGS sequence"/>
</dbReference>
<name>A0A1L8QVK7_9ENTE</name>
<reference evidence="2 3" key="1">
    <citation type="submission" date="2014-12" db="EMBL/GenBank/DDBJ databases">
        <title>Draft genome sequences of 29 type strains of Enterococci.</title>
        <authorList>
            <person name="Zhong Z."/>
            <person name="Sun Z."/>
            <person name="Liu W."/>
            <person name="Zhang W."/>
            <person name="Zhang H."/>
        </authorList>
    </citation>
    <scope>NUCLEOTIDE SEQUENCE [LARGE SCALE GENOMIC DNA]</scope>
    <source>
        <strain evidence="2 3">DSM 17690</strain>
    </source>
</reference>
<comment type="caution">
    <text evidence="2">The sequence shown here is derived from an EMBL/GenBank/DDBJ whole genome shotgun (WGS) entry which is preliminary data.</text>
</comment>
<evidence type="ECO:0000313" key="2">
    <source>
        <dbReference type="EMBL" id="OJG11543.1"/>
    </source>
</evidence>
<evidence type="ECO:0000313" key="3">
    <source>
        <dbReference type="Proteomes" id="UP000182149"/>
    </source>
</evidence>